<dbReference type="Proteomes" id="UP001162156">
    <property type="component" value="Unassembled WGS sequence"/>
</dbReference>
<proteinExistence type="predicted"/>
<dbReference type="AlphaFoldDB" id="A0AAV8WM91"/>
<comment type="caution">
    <text evidence="1">The sequence shown here is derived from an EMBL/GenBank/DDBJ whole genome shotgun (WGS) entry which is preliminary data.</text>
</comment>
<dbReference type="EMBL" id="JANEYF010005663">
    <property type="protein sequence ID" value="KAJ8927382.1"/>
    <property type="molecule type" value="Genomic_DNA"/>
</dbReference>
<name>A0AAV8WM91_9CUCU</name>
<keyword evidence="2" id="KW-1185">Reference proteome</keyword>
<accession>A0AAV8WM91</accession>
<sequence>MRRCSWGKPVFMVQLGISGNKLFLWDVFICCKSAVLAKHELRFPKEDQFAVFSDCVWSYEGASLFVVDYSGSIYTVCT</sequence>
<reference evidence="1" key="1">
    <citation type="journal article" date="2023" name="Insect Mol. Biol.">
        <title>Genome sequencing provides insights into the evolution of gene families encoding plant cell wall-degrading enzymes in longhorned beetles.</title>
        <authorList>
            <person name="Shin N.R."/>
            <person name="Okamura Y."/>
            <person name="Kirsch R."/>
            <person name="Pauchet Y."/>
        </authorList>
    </citation>
    <scope>NUCLEOTIDE SEQUENCE</scope>
    <source>
        <strain evidence="1">RBIC_L_NR</strain>
    </source>
</reference>
<protein>
    <submittedName>
        <fullName evidence="1">Uncharacterized protein</fullName>
    </submittedName>
</protein>
<evidence type="ECO:0000313" key="1">
    <source>
        <dbReference type="EMBL" id="KAJ8927382.1"/>
    </source>
</evidence>
<evidence type="ECO:0000313" key="2">
    <source>
        <dbReference type="Proteomes" id="UP001162156"/>
    </source>
</evidence>
<organism evidence="1 2">
    <name type="scientific">Rhamnusium bicolor</name>
    <dbReference type="NCBI Taxonomy" id="1586634"/>
    <lineage>
        <taxon>Eukaryota</taxon>
        <taxon>Metazoa</taxon>
        <taxon>Ecdysozoa</taxon>
        <taxon>Arthropoda</taxon>
        <taxon>Hexapoda</taxon>
        <taxon>Insecta</taxon>
        <taxon>Pterygota</taxon>
        <taxon>Neoptera</taxon>
        <taxon>Endopterygota</taxon>
        <taxon>Coleoptera</taxon>
        <taxon>Polyphaga</taxon>
        <taxon>Cucujiformia</taxon>
        <taxon>Chrysomeloidea</taxon>
        <taxon>Cerambycidae</taxon>
        <taxon>Lepturinae</taxon>
        <taxon>Rhagiini</taxon>
        <taxon>Rhamnusium</taxon>
    </lineage>
</organism>
<gene>
    <name evidence="1" type="ORF">NQ314_020157</name>
</gene>